<dbReference type="OrthoDB" id="192739at2"/>
<evidence type="ECO:0000313" key="3">
    <source>
        <dbReference type="EMBL" id="SFW33560.1"/>
    </source>
</evidence>
<dbReference type="EMBL" id="FPIZ01000003">
    <property type="protein sequence ID" value="SFW33560.1"/>
    <property type="molecule type" value="Genomic_DNA"/>
</dbReference>
<dbReference type="Proteomes" id="UP001326715">
    <property type="component" value="Chromosome"/>
</dbReference>
<name>A0A1K1NDM2_9BACT</name>
<reference evidence="4 6" key="2">
    <citation type="submission" date="2023-11" db="EMBL/GenBank/DDBJ databases">
        <title>MicrobeMod: A computational toolkit for identifying prokaryotic methylation and restriction-modification with nanopore sequencing.</title>
        <authorList>
            <person name="Crits-Christoph A."/>
            <person name="Kang S.C."/>
            <person name="Lee H."/>
            <person name="Ostrov N."/>
        </authorList>
    </citation>
    <scope>NUCLEOTIDE SEQUENCE [LARGE SCALE GENOMIC DNA]</scope>
    <source>
        <strain evidence="4 6">ATCC 23090</strain>
    </source>
</reference>
<dbReference type="InterPro" id="IPR050383">
    <property type="entry name" value="GlyoxalaseI/FosfomycinResist"/>
</dbReference>
<dbReference type="PANTHER" id="PTHR21366">
    <property type="entry name" value="GLYOXALASE FAMILY PROTEIN"/>
    <property type="match status" value="1"/>
</dbReference>
<keyword evidence="1" id="KW-0732">Signal</keyword>
<dbReference type="Gene3D" id="3.10.180.10">
    <property type="entry name" value="2,3-Dihydroxybiphenyl 1,2-Dioxygenase, domain 1"/>
    <property type="match status" value="1"/>
</dbReference>
<evidence type="ECO:0000259" key="2">
    <source>
        <dbReference type="PROSITE" id="PS51819"/>
    </source>
</evidence>
<dbReference type="SUPFAM" id="SSF54593">
    <property type="entry name" value="Glyoxalase/Bleomycin resistance protein/Dihydroxybiphenyl dioxygenase"/>
    <property type="match status" value="1"/>
</dbReference>
<dbReference type="STRING" id="1004.SAMN05661012_01235"/>
<dbReference type="InterPro" id="IPR037523">
    <property type="entry name" value="VOC_core"/>
</dbReference>
<dbReference type="InterPro" id="IPR029068">
    <property type="entry name" value="Glyas_Bleomycin-R_OHBP_Dase"/>
</dbReference>
<dbReference type="InterPro" id="IPR004360">
    <property type="entry name" value="Glyas_Fos-R_dOase_dom"/>
</dbReference>
<feature type="signal peptide" evidence="1">
    <location>
        <begin position="1"/>
        <end position="22"/>
    </location>
</feature>
<organism evidence="3 5">
    <name type="scientific">Chitinophaga sancti</name>
    <dbReference type="NCBI Taxonomy" id="1004"/>
    <lineage>
        <taxon>Bacteria</taxon>
        <taxon>Pseudomonadati</taxon>
        <taxon>Bacteroidota</taxon>
        <taxon>Chitinophagia</taxon>
        <taxon>Chitinophagales</taxon>
        <taxon>Chitinophagaceae</taxon>
        <taxon>Chitinophaga</taxon>
    </lineage>
</organism>
<sequence length="151" mass="17320">MKKIIPPCLLAIVLMTHIRAIAQEKSPVLNHIAVYVYDLEKTTTFYRDILRIDTIPEPFHDGKHSWFKIGEHSQLHLIRGAAAVTTHDKNGHLCFSVPEMAAFVQRLHANKIPFESWQGVADTPTKRVDGVQQVYFKDPEGNWIEVNDDKY</sequence>
<gene>
    <name evidence="3" type="ORF">SAMN05661012_01235</name>
    <name evidence="4" type="ORF">SR876_06190</name>
</gene>
<feature type="domain" description="VOC" evidence="2">
    <location>
        <begin position="28"/>
        <end position="149"/>
    </location>
</feature>
<dbReference type="PANTHER" id="PTHR21366:SF22">
    <property type="entry name" value="VOC DOMAIN-CONTAINING PROTEIN"/>
    <property type="match status" value="1"/>
</dbReference>
<evidence type="ECO:0000313" key="5">
    <source>
        <dbReference type="Proteomes" id="UP000183788"/>
    </source>
</evidence>
<dbReference type="EMBL" id="CP140154">
    <property type="protein sequence ID" value="WQG91080.1"/>
    <property type="molecule type" value="Genomic_DNA"/>
</dbReference>
<dbReference type="GO" id="GO:0016829">
    <property type="term" value="F:lyase activity"/>
    <property type="evidence" value="ECO:0007669"/>
    <property type="project" value="UniProtKB-KW"/>
</dbReference>
<proteinExistence type="predicted"/>
<dbReference type="PROSITE" id="PS51819">
    <property type="entry name" value="VOC"/>
    <property type="match status" value="1"/>
</dbReference>
<evidence type="ECO:0000313" key="4">
    <source>
        <dbReference type="EMBL" id="WQG91080.1"/>
    </source>
</evidence>
<reference evidence="3 5" key="1">
    <citation type="submission" date="2016-11" db="EMBL/GenBank/DDBJ databases">
        <authorList>
            <person name="Jaros S."/>
            <person name="Januszkiewicz K."/>
            <person name="Wedrychowicz H."/>
        </authorList>
    </citation>
    <scope>NUCLEOTIDE SEQUENCE [LARGE SCALE GENOMIC DNA]</scope>
    <source>
        <strain evidence="3 5">DSM 784</strain>
    </source>
</reference>
<evidence type="ECO:0000256" key="1">
    <source>
        <dbReference type="SAM" id="SignalP"/>
    </source>
</evidence>
<dbReference type="AlphaFoldDB" id="A0A1K1NDM2"/>
<dbReference type="RefSeq" id="WP_072357891.1">
    <property type="nucleotide sequence ID" value="NZ_CBHWAX010000041.1"/>
</dbReference>
<evidence type="ECO:0000313" key="6">
    <source>
        <dbReference type="Proteomes" id="UP001326715"/>
    </source>
</evidence>
<dbReference type="Pfam" id="PF00903">
    <property type="entry name" value="Glyoxalase"/>
    <property type="match status" value="1"/>
</dbReference>
<keyword evidence="6" id="KW-1185">Reference proteome</keyword>
<dbReference type="Proteomes" id="UP000183788">
    <property type="component" value="Unassembled WGS sequence"/>
</dbReference>
<accession>A0A1K1NDM2</accession>
<protein>
    <submittedName>
        <fullName evidence="3">Lactoylglutathione lyase</fullName>
    </submittedName>
    <submittedName>
        <fullName evidence="4">VOC family protein</fullName>
    </submittedName>
</protein>
<feature type="chain" id="PRO_5013018346" evidence="1">
    <location>
        <begin position="23"/>
        <end position="151"/>
    </location>
</feature>
<keyword evidence="3" id="KW-0456">Lyase</keyword>